<protein>
    <submittedName>
        <fullName evidence="2">YeeE/YedE family protein</fullName>
    </submittedName>
</protein>
<keyword evidence="1" id="KW-0812">Transmembrane</keyword>
<keyword evidence="1" id="KW-0472">Membrane</keyword>
<evidence type="ECO:0000313" key="2">
    <source>
        <dbReference type="EMBL" id="MCR2747334.1"/>
    </source>
</evidence>
<dbReference type="Pfam" id="PF20398">
    <property type="entry name" value="DUF6691"/>
    <property type="match status" value="1"/>
</dbReference>
<dbReference type="Proteomes" id="UP001165267">
    <property type="component" value="Unassembled WGS sequence"/>
</dbReference>
<dbReference type="RefSeq" id="WP_257512553.1">
    <property type="nucleotide sequence ID" value="NZ_JANKHG010000018.1"/>
</dbReference>
<sequence length="141" mass="14434">MKNNTLFAIVSAVTGLIFGFGLLVSGMANPAKVIGFLDLSVPWDPSLMFVMGGAIAIGLPGFLVAKRLKHSLLGMPMNLPTGTEIDRKLLLGAVMFGAGWGIGGFCPGPAVVAAASGMTDGLVFAASMLVGMFAFSARGQQ</sequence>
<keyword evidence="1" id="KW-1133">Transmembrane helix</keyword>
<name>A0ABT1XML5_9BURK</name>
<evidence type="ECO:0000256" key="1">
    <source>
        <dbReference type="SAM" id="Phobius"/>
    </source>
</evidence>
<feature type="transmembrane region" description="Helical" evidence="1">
    <location>
        <begin position="89"/>
        <end position="115"/>
    </location>
</feature>
<dbReference type="InterPro" id="IPR046513">
    <property type="entry name" value="DUF6691"/>
</dbReference>
<feature type="transmembrane region" description="Helical" evidence="1">
    <location>
        <begin position="121"/>
        <end position="137"/>
    </location>
</feature>
<reference evidence="2" key="1">
    <citation type="submission" date="2022-07" db="EMBL/GenBank/DDBJ databases">
        <authorList>
            <person name="Xamxidin M."/>
        </authorList>
    </citation>
    <scope>NUCLEOTIDE SEQUENCE</scope>
    <source>
        <strain evidence="2">YS8-69</strain>
    </source>
</reference>
<proteinExistence type="predicted"/>
<gene>
    <name evidence="2" type="ORF">NSP04_11795</name>
</gene>
<keyword evidence="3" id="KW-1185">Reference proteome</keyword>
<feature type="transmembrane region" description="Helical" evidence="1">
    <location>
        <begin position="46"/>
        <end position="68"/>
    </location>
</feature>
<organism evidence="2 3">
    <name type="scientific">Limnobacter parvus</name>
    <dbReference type="NCBI Taxonomy" id="2939690"/>
    <lineage>
        <taxon>Bacteria</taxon>
        <taxon>Pseudomonadati</taxon>
        <taxon>Pseudomonadota</taxon>
        <taxon>Betaproteobacteria</taxon>
        <taxon>Burkholderiales</taxon>
        <taxon>Burkholderiaceae</taxon>
        <taxon>Limnobacter</taxon>
    </lineage>
</organism>
<dbReference type="EMBL" id="JANKHG010000018">
    <property type="protein sequence ID" value="MCR2747334.1"/>
    <property type="molecule type" value="Genomic_DNA"/>
</dbReference>
<comment type="caution">
    <text evidence="2">The sequence shown here is derived from an EMBL/GenBank/DDBJ whole genome shotgun (WGS) entry which is preliminary data.</text>
</comment>
<evidence type="ECO:0000313" key="3">
    <source>
        <dbReference type="Proteomes" id="UP001165267"/>
    </source>
</evidence>
<accession>A0ABT1XML5</accession>